<dbReference type="EnsemblMetazoa" id="tetur31g00140.1">
    <property type="protein sequence ID" value="tetur31g00140.1"/>
    <property type="gene ID" value="tetur31g00140"/>
</dbReference>
<dbReference type="InterPro" id="IPR036249">
    <property type="entry name" value="Thioredoxin-like_sf"/>
</dbReference>
<dbReference type="Gene3D" id="3.40.30.10">
    <property type="entry name" value="Glutaredoxin"/>
    <property type="match status" value="1"/>
</dbReference>
<gene>
    <name evidence="4" type="primary">107369367</name>
</gene>
<evidence type="ECO:0000259" key="3">
    <source>
        <dbReference type="Pfam" id="PF06110"/>
    </source>
</evidence>
<keyword evidence="5" id="KW-1185">Reference proteome</keyword>
<evidence type="ECO:0000256" key="1">
    <source>
        <dbReference type="ARBA" id="ARBA00008987"/>
    </source>
</evidence>
<dbReference type="InterPro" id="IPR045108">
    <property type="entry name" value="TXNDC17-like"/>
</dbReference>
<reference evidence="4" key="2">
    <citation type="submission" date="2015-06" db="UniProtKB">
        <authorList>
            <consortium name="EnsemblMetazoa"/>
        </authorList>
    </citation>
    <scope>IDENTIFICATION</scope>
</reference>
<dbReference type="Pfam" id="PF06110">
    <property type="entry name" value="TXD17-like_Trx"/>
    <property type="match status" value="1"/>
</dbReference>
<feature type="domain" description="Thioredoxin" evidence="3">
    <location>
        <begin position="8"/>
        <end position="127"/>
    </location>
</feature>
<name>T1L117_TETUR</name>
<reference evidence="5" key="1">
    <citation type="submission" date="2011-08" db="EMBL/GenBank/DDBJ databases">
        <authorList>
            <person name="Rombauts S."/>
        </authorList>
    </citation>
    <scope>NUCLEOTIDE SEQUENCE</scope>
    <source>
        <strain evidence="5">London</strain>
    </source>
</reference>
<dbReference type="SUPFAM" id="SSF52833">
    <property type="entry name" value="Thioredoxin-like"/>
    <property type="match status" value="1"/>
</dbReference>
<dbReference type="OrthoDB" id="78947at2759"/>
<accession>T1L117</accession>
<dbReference type="PANTHER" id="PTHR12452:SF0">
    <property type="entry name" value="THIOREDOXIN DOMAIN-CONTAINING PROTEIN 17"/>
    <property type="match status" value="1"/>
</dbReference>
<dbReference type="eggNOG" id="KOG3425">
    <property type="taxonomic scope" value="Eukaryota"/>
</dbReference>
<evidence type="ECO:0000256" key="2">
    <source>
        <dbReference type="ARBA" id="ARBA00016949"/>
    </source>
</evidence>
<organism evidence="4 5">
    <name type="scientific">Tetranychus urticae</name>
    <name type="common">Two-spotted spider mite</name>
    <dbReference type="NCBI Taxonomy" id="32264"/>
    <lineage>
        <taxon>Eukaryota</taxon>
        <taxon>Metazoa</taxon>
        <taxon>Ecdysozoa</taxon>
        <taxon>Arthropoda</taxon>
        <taxon>Chelicerata</taxon>
        <taxon>Arachnida</taxon>
        <taxon>Acari</taxon>
        <taxon>Acariformes</taxon>
        <taxon>Trombidiformes</taxon>
        <taxon>Prostigmata</taxon>
        <taxon>Eleutherengona</taxon>
        <taxon>Raphignathae</taxon>
        <taxon>Tetranychoidea</taxon>
        <taxon>Tetranychidae</taxon>
        <taxon>Tetranychus</taxon>
    </lineage>
</organism>
<protein>
    <recommendedName>
        <fullName evidence="2">Thioredoxin domain-containing protein 17</fullName>
    </recommendedName>
</protein>
<dbReference type="HOGENOM" id="CLU_120161_0_0_1"/>
<dbReference type="PANTHER" id="PTHR12452">
    <property type="entry name" value="42-9-9 PROTEIN-RELATED"/>
    <property type="match status" value="1"/>
</dbReference>
<dbReference type="OMA" id="EQCAKAD"/>
<sequence length="128" mass="14654">MKKTTVSDHEQMLKAIQTASDCEKIWLLFTGKRDASGKSWCPDCDKAEPVISQCIQDYEKSHGGADNVALITIEIPRDEHKNLQNYYRTHKDIQLKCVPTLMLHGQLNMRLAEDNLTDPDLIKELLEQ</sequence>
<dbReference type="AlphaFoldDB" id="T1L117"/>
<evidence type="ECO:0000313" key="4">
    <source>
        <dbReference type="EnsemblMetazoa" id="tetur31g00140.1"/>
    </source>
</evidence>
<dbReference type="STRING" id="32264.T1L117"/>
<comment type="similarity">
    <text evidence="1">Belongs to the thioredoxin family.</text>
</comment>
<dbReference type="GO" id="GO:0005829">
    <property type="term" value="C:cytosol"/>
    <property type="evidence" value="ECO:0007669"/>
    <property type="project" value="TreeGrafter"/>
</dbReference>
<dbReference type="GO" id="GO:0047134">
    <property type="term" value="F:protein-disulfide reductase [NAD(P)H] activity"/>
    <property type="evidence" value="ECO:0007669"/>
    <property type="project" value="InterPro"/>
</dbReference>
<dbReference type="KEGG" id="tut:107369367"/>
<evidence type="ECO:0000313" key="5">
    <source>
        <dbReference type="Proteomes" id="UP000015104"/>
    </source>
</evidence>
<dbReference type="InterPro" id="IPR010357">
    <property type="entry name" value="TXNDC17_dom"/>
</dbReference>
<proteinExistence type="inferred from homology"/>
<dbReference type="EMBL" id="CAEY01000889">
    <property type="status" value="NOT_ANNOTATED_CDS"/>
    <property type="molecule type" value="Genomic_DNA"/>
</dbReference>
<dbReference type="Proteomes" id="UP000015104">
    <property type="component" value="Unassembled WGS sequence"/>
</dbReference>